<feature type="region of interest" description="Disordered" evidence="1">
    <location>
        <begin position="28"/>
        <end position="55"/>
    </location>
</feature>
<dbReference type="EMBL" id="GBRH01161419">
    <property type="protein sequence ID" value="JAE36477.1"/>
    <property type="molecule type" value="Transcribed_RNA"/>
</dbReference>
<proteinExistence type="predicted"/>
<dbReference type="AlphaFoldDB" id="A0A0A9HI89"/>
<sequence length="55" mass="6093">MRRCAMGQLHRQGALPCLKSRLEIRPHRRGWSEGAPPHARQGGHQRASSDLGAPL</sequence>
<evidence type="ECO:0000256" key="1">
    <source>
        <dbReference type="SAM" id="MobiDB-lite"/>
    </source>
</evidence>
<accession>A0A0A9HI89</accession>
<reference evidence="2" key="1">
    <citation type="submission" date="2014-09" db="EMBL/GenBank/DDBJ databases">
        <authorList>
            <person name="Magalhaes I.L.F."/>
            <person name="Oliveira U."/>
            <person name="Santos F.R."/>
            <person name="Vidigal T.H.D.A."/>
            <person name="Brescovit A.D."/>
            <person name="Santos A.J."/>
        </authorList>
    </citation>
    <scope>NUCLEOTIDE SEQUENCE</scope>
    <source>
        <tissue evidence="2">Shoot tissue taken approximately 20 cm above the soil surface</tissue>
    </source>
</reference>
<name>A0A0A9HI89_ARUDO</name>
<organism evidence="2">
    <name type="scientific">Arundo donax</name>
    <name type="common">Giant reed</name>
    <name type="synonym">Donax arundinaceus</name>
    <dbReference type="NCBI Taxonomy" id="35708"/>
    <lineage>
        <taxon>Eukaryota</taxon>
        <taxon>Viridiplantae</taxon>
        <taxon>Streptophyta</taxon>
        <taxon>Embryophyta</taxon>
        <taxon>Tracheophyta</taxon>
        <taxon>Spermatophyta</taxon>
        <taxon>Magnoliopsida</taxon>
        <taxon>Liliopsida</taxon>
        <taxon>Poales</taxon>
        <taxon>Poaceae</taxon>
        <taxon>PACMAD clade</taxon>
        <taxon>Arundinoideae</taxon>
        <taxon>Arundineae</taxon>
        <taxon>Arundo</taxon>
    </lineage>
</organism>
<evidence type="ECO:0000313" key="2">
    <source>
        <dbReference type="EMBL" id="JAE36477.1"/>
    </source>
</evidence>
<protein>
    <submittedName>
        <fullName evidence="2">Uncharacterized protein</fullName>
    </submittedName>
</protein>
<reference evidence="2" key="2">
    <citation type="journal article" date="2015" name="Data Brief">
        <title>Shoot transcriptome of the giant reed, Arundo donax.</title>
        <authorList>
            <person name="Barrero R.A."/>
            <person name="Guerrero F.D."/>
            <person name="Moolhuijzen P."/>
            <person name="Goolsby J.A."/>
            <person name="Tidwell J."/>
            <person name="Bellgard S.E."/>
            <person name="Bellgard M.I."/>
        </authorList>
    </citation>
    <scope>NUCLEOTIDE SEQUENCE</scope>
    <source>
        <tissue evidence="2">Shoot tissue taken approximately 20 cm above the soil surface</tissue>
    </source>
</reference>